<keyword evidence="4" id="KW-0472">Membrane</keyword>
<gene>
    <name evidence="5" type="ORF">AB1Y20_005527</name>
</gene>
<evidence type="ECO:0000256" key="2">
    <source>
        <dbReference type="ARBA" id="ARBA00023043"/>
    </source>
</evidence>
<reference evidence="5 6" key="1">
    <citation type="journal article" date="2024" name="Science">
        <title>Giant polyketide synthase enzymes in the biosynthesis of giant marine polyether toxins.</title>
        <authorList>
            <person name="Fallon T.R."/>
            <person name="Shende V.V."/>
            <person name="Wierzbicki I.H."/>
            <person name="Pendleton A.L."/>
            <person name="Watervoot N.F."/>
            <person name="Auber R.P."/>
            <person name="Gonzalez D.J."/>
            <person name="Wisecaver J.H."/>
            <person name="Moore B.S."/>
        </authorList>
    </citation>
    <scope>NUCLEOTIDE SEQUENCE [LARGE SCALE GENOMIC DNA]</scope>
    <source>
        <strain evidence="5 6">12B1</strain>
    </source>
</reference>
<evidence type="ECO:0000256" key="1">
    <source>
        <dbReference type="ARBA" id="ARBA00022737"/>
    </source>
</evidence>
<accession>A0AB34J617</accession>
<feature type="repeat" description="ANK" evidence="3">
    <location>
        <begin position="158"/>
        <end position="190"/>
    </location>
</feature>
<dbReference type="Proteomes" id="UP001515480">
    <property type="component" value="Unassembled WGS sequence"/>
</dbReference>
<dbReference type="AlphaFoldDB" id="A0AB34J617"/>
<dbReference type="PROSITE" id="PS50297">
    <property type="entry name" value="ANK_REP_REGION"/>
    <property type="match status" value="2"/>
</dbReference>
<dbReference type="InterPro" id="IPR002110">
    <property type="entry name" value="Ankyrin_rpt"/>
</dbReference>
<keyword evidence="6" id="KW-1185">Reference proteome</keyword>
<keyword evidence="4" id="KW-1133">Transmembrane helix</keyword>
<dbReference type="EMBL" id="JBGBPQ010000013">
    <property type="protein sequence ID" value="KAL1512265.1"/>
    <property type="molecule type" value="Genomic_DNA"/>
</dbReference>
<keyword evidence="4" id="KW-0812">Transmembrane</keyword>
<keyword evidence="1" id="KW-0677">Repeat</keyword>
<dbReference type="SUPFAM" id="SSF48403">
    <property type="entry name" value="Ankyrin repeat"/>
    <property type="match status" value="1"/>
</dbReference>
<evidence type="ECO:0000256" key="3">
    <source>
        <dbReference type="PROSITE-ProRule" id="PRU00023"/>
    </source>
</evidence>
<feature type="transmembrane region" description="Helical" evidence="4">
    <location>
        <begin position="47"/>
        <end position="67"/>
    </location>
</feature>
<name>A0AB34J617_PRYPA</name>
<organism evidence="5 6">
    <name type="scientific">Prymnesium parvum</name>
    <name type="common">Toxic golden alga</name>
    <dbReference type="NCBI Taxonomy" id="97485"/>
    <lineage>
        <taxon>Eukaryota</taxon>
        <taxon>Haptista</taxon>
        <taxon>Haptophyta</taxon>
        <taxon>Prymnesiophyceae</taxon>
        <taxon>Prymnesiales</taxon>
        <taxon>Prymnesiaceae</taxon>
        <taxon>Prymnesium</taxon>
    </lineage>
</organism>
<dbReference type="SMART" id="SM00248">
    <property type="entry name" value="ANK"/>
    <property type="match status" value="3"/>
</dbReference>
<dbReference type="Gene3D" id="1.25.40.20">
    <property type="entry name" value="Ankyrin repeat-containing domain"/>
    <property type="match status" value="1"/>
</dbReference>
<dbReference type="InterPro" id="IPR050776">
    <property type="entry name" value="Ank_Repeat/CDKN_Inhibitor"/>
</dbReference>
<evidence type="ECO:0000313" key="5">
    <source>
        <dbReference type="EMBL" id="KAL1512265.1"/>
    </source>
</evidence>
<evidence type="ECO:0000313" key="6">
    <source>
        <dbReference type="Proteomes" id="UP001515480"/>
    </source>
</evidence>
<dbReference type="PRINTS" id="PR01415">
    <property type="entry name" value="ANKYRIN"/>
</dbReference>
<dbReference type="PROSITE" id="PS50088">
    <property type="entry name" value="ANK_REPEAT"/>
    <property type="match status" value="2"/>
</dbReference>
<dbReference type="GO" id="GO:0005634">
    <property type="term" value="C:nucleus"/>
    <property type="evidence" value="ECO:0007669"/>
    <property type="project" value="TreeGrafter"/>
</dbReference>
<dbReference type="InterPro" id="IPR036770">
    <property type="entry name" value="Ankyrin_rpt-contain_sf"/>
</dbReference>
<evidence type="ECO:0000256" key="4">
    <source>
        <dbReference type="SAM" id="Phobius"/>
    </source>
</evidence>
<proteinExistence type="predicted"/>
<feature type="repeat" description="ANK" evidence="3">
    <location>
        <begin position="125"/>
        <end position="157"/>
    </location>
</feature>
<comment type="caution">
    <text evidence="5">The sequence shown here is derived from an EMBL/GenBank/DDBJ whole genome shotgun (WGS) entry which is preliminary data.</text>
</comment>
<dbReference type="PANTHER" id="PTHR24201">
    <property type="entry name" value="ANK_REP_REGION DOMAIN-CONTAINING PROTEIN"/>
    <property type="match status" value="1"/>
</dbReference>
<dbReference type="PANTHER" id="PTHR24201:SF16">
    <property type="entry name" value="ANKYRIN-1-LIKE-RELATED"/>
    <property type="match status" value="1"/>
</dbReference>
<protein>
    <submittedName>
        <fullName evidence="5">Uncharacterized protein</fullName>
    </submittedName>
</protein>
<dbReference type="Pfam" id="PF12796">
    <property type="entry name" value="Ank_2"/>
    <property type="match status" value="1"/>
</dbReference>
<keyword evidence="2 3" id="KW-0040">ANK repeat</keyword>
<sequence>MTGAPPSAAVVSSSEAGNVAETLSAHVETAHITLAPLMARPHAVHAYALPAAVAVAALLAVLLFCFLRPRKMKRVLLNYDVEGGSNAQGHVLPAAVLQAATDADVATLRQWLADERCVIDASAADGSTALHIAAKQGHANVIRLLIEAGADALCVDSEQRSALHHVAKAGHGLCVKALLDAGADVEGRDGEGKTPLQLAEANRHMGCLRMMRLGLERRSQSSDKAFRRAK</sequence>